<evidence type="ECO:0000313" key="4">
    <source>
        <dbReference type="EMBL" id="KRN83086.1"/>
    </source>
</evidence>
<dbReference type="AlphaFoldDB" id="A0A0R2K0K9"/>
<dbReference type="InterPro" id="IPR050661">
    <property type="entry name" value="BglG_antiterminators"/>
</dbReference>
<reference evidence="5 7" key="2">
    <citation type="submission" date="2016-10" db="EMBL/GenBank/DDBJ databases">
        <authorList>
            <person name="Varghese N."/>
            <person name="Submissions S."/>
        </authorList>
    </citation>
    <scope>NUCLEOTIDE SEQUENCE [LARGE SCALE GENOMIC DNA]</scope>
    <source>
        <strain evidence="5 7">CGMCC 1.3889</strain>
    </source>
</reference>
<keyword evidence="1" id="KW-0805">Transcription regulation</keyword>
<evidence type="ECO:0000256" key="2">
    <source>
        <dbReference type="ARBA" id="ARBA00023163"/>
    </source>
</evidence>
<dbReference type="STRING" id="319653.SAMN04487973_10538"/>
<keyword evidence="2" id="KW-0804">Transcription</keyword>
<evidence type="ECO:0000313" key="5">
    <source>
        <dbReference type="EMBL" id="SER35813.1"/>
    </source>
</evidence>
<comment type="caution">
    <text evidence="4">The sequence shown here is derived from an EMBL/GenBank/DDBJ whole genome shotgun (WGS) entry which is preliminary data.</text>
</comment>
<dbReference type="EMBL" id="FOGK01000005">
    <property type="protein sequence ID" value="SER35813.1"/>
    <property type="molecule type" value="Genomic_DNA"/>
</dbReference>
<evidence type="ECO:0000256" key="1">
    <source>
        <dbReference type="ARBA" id="ARBA00023015"/>
    </source>
</evidence>
<dbReference type="PANTHER" id="PTHR30185:SF18">
    <property type="entry name" value="TRANSCRIPTIONAL REGULATOR MTLR"/>
    <property type="match status" value="1"/>
</dbReference>
<dbReference type="GeneID" id="76042965"/>
<evidence type="ECO:0000313" key="7">
    <source>
        <dbReference type="Proteomes" id="UP000182818"/>
    </source>
</evidence>
<dbReference type="PANTHER" id="PTHR30185">
    <property type="entry name" value="CRYPTIC BETA-GLUCOSIDE BGL OPERON ANTITERMINATOR"/>
    <property type="match status" value="1"/>
</dbReference>
<sequence length="503" mass="60373">MYKTDLLEKNQQYLFKILEILYLNGAPVTKQSLTKQLEISPATLKHYLEDLQTDVQPLIDEKKVKIKIEANTASFQMLQNFALDDWLFLRYLKSSPKFQLVMLFYNHVGLTNYELQEKLNLSEASLYRTIKQLNGILKEFNLTIRNGNIVGRELQICFFYYNLFQVINYFPEQQVFNLDHFINELQTELHFYFHSEAVHRVRLWLTISQHRLAIQPNLNMTIPDTVRELYRNNELYFHIRNVFQRVFHVRSKEKAQFETEAFCTMLVSMAVFNSKTNVAKRFYDIYNSQKTHLSQVVDKMNHLIQTTLKIKDNQWPFELMKLVFDICARPFCFAGNLENMDDIYANYYINHFFSHQARQVVKELMRVLSVSDSNEVSDLVKQHQMYFQRRLLFVIRDFRYQQIQDINIGVDTTFDYYISQLIINLVRQMFKKDLRVSVNYYQPGNAYDLVLTNYHEEPYDDTDYTYWLTNLGTTRDLEAIKKIVETHFYEKTPVHELMFKKRK</sequence>
<accession>A0A0R2K0K9</accession>
<feature type="domain" description="Mga helix-turn-helix" evidence="3">
    <location>
        <begin position="90"/>
        <end position="164"/>
    </location>
</feature>
<dbReference type="RefSeq" id="WP_057805319.1">
    <property type="nucleotide sequence ID" value="NZ_BJYP01000020.1"/>
</dbReference>
<dbReference type="Gene3D" id="1.10.10.10">
    <property type="entry name" value="Winged helix-like DNA-binding domain superfamily/Winged helix DNA-binding domain"/>
    <property type="match status" value="1"/>
</dbReference>
<dbReference type="EMBL" id="JQBY01000004">
    <property type="protein sequence ID" value="KRN83086.1"/>
    <property type="molecule type" value="Genomic_DNA"/>
</dbReference>
<protein>
    <submittedName>
        <fullName evidence="5">Mga helix-turn-helix domain-containing protein</fullName>
    </submittedName>
</protein>
<proteinExistence type="predicted"/>
<evidence type="ECO:0000259" key="3">
    <source>
        <dbReference type="Pfam" id="PF05043"/>
    </source>
</evidence>
<gene>
    <name evidence="4" type="ORF">IV87_GL001524</name>
    <name evidence="5" type="ORF">SAMN04487973_10538</name>
</gene>
<dbReference type="Proteomes" id="UP000182818">
    <property type="component" value="Unassembled WGS sequence"/>
</dbReference>
<dbReference type="InterPro" id="IPR007737">
    <property type="entry name" value="Mga_HTH"/>
</dbReference>
<evidence type="ECO:0000313" key="6">
    <source>
        <dbReference type="Proteomes" id="UP000051749"/>
    </source>
</evidence>
<reference evidence="4 6" key="1">
    <citation type="journal article" date="2015" name="Genome Announc.">
        <title>Expanding the biotechnology potential of lactobacilli through comparative genomics of 213 strains and associated genera.</title>
        <authorList>
            <person name="Sun Z."/>
            <person name="Harris H.M."/>
            <person name="McCann A."/>
            <person name="Guo C."/>
            <person name="Argimon S."/>
            <person name="Zhang W."/>
            <person name="Yang X."/>
            <person name="Jeffery I.B."/>
            <person name="Cooney J.C."/>
            <person name="Kagawa T.F."/>
            <person name="Liu W."/>
            <person name="Song Y."/>
            <person name="Salvetti E."/>
            <person name="Wrobel A."/>
            <person name="Rasinkangas P."/>
            <person name="Parkhill J."/>
            <person name="Rea M.C."/>
            <person name="O'Sullivan O."/>
            <person name="Ritari J."/>
            <person name="Douillard F.P."/>
            <person name="Paul Ross R."/>
            <person name="Yang R."/>
            <person name="Briner A.E."/>
            <person name="Felis G.E."/>
            <person name="de Vos W.M."/>
            <person name="Barrangou R."/>
            <person name="Klaenhammer T.R."/>
            <person name="Caufield P.W."/>
            <person name="Cui Y."/>
            <person name="Zhang H."/>
            <person name="O'Toole P.W."/>
        </authorList>
    </citation>
    <scope>NUCLEOTIDE SEQUENCE [LARGE SCALE GENOMIC DNA]</scope>
    <source>
        <strain evidence="4 6">DSM 22301</strain>
    </source>
</reference>
<organism evidence="4 6">
    <name type="scientific">Pediococcus ethanolidurans</name>
    <dbReference type="NCBI Taxonomy" id="319653"/>
    <lineage>
        <taxon>Bacteria</taxon>
        <taxon>Bacillati</taxon>
        <taxon>Bacillota</taxon>
        <taxon>Bacilli</taxon>
        <taxon>Lactobacillales</taxon>
        <taxon>Lactobacillaceae</taxon>
        <taxon>Pediococcus</taxon>
    </lineage>
</organism>
<dbReference type="Pfam" id="PF05043">
    <property type="entry name" value="Mga"/>
    <property type="match status" value="1"/>
</dbReference>
<dbReference type="InterPro" id="IPR036388">
    <property type="entry name" value="WH-like_DNA-bd_sf"/>
</dbReference>
<dbReference type="Proteomes" id="UP000051749">
    <property type="component" value="Unassembled WGS sequence"/>
</dbReference>
<name>A0A0R2K0K9_9LACO</name>
<dbReference type="PATRIC" id="fig|319653.3.peg.1550"/>
<keyword evidence="7" id="KW-1185">Reference proteome</keyword>